<evidence type="ECO:0000313" key="2">
    <source>
        <dbReference type="EMBL" id="MFC5972538.1"/>
    </source>
</evidence>
<gene>
    <name evidence="2" type="ORF">ACFPYI_14455</name>
</gene>
<reference evidence="2 3" key="1">
    <citation type="journal article" date="2019" name="Int. J. Syst. Evol. Microbiol.">
        <title>The Global Catalogue of Microorganisms (GCM) 10K type strain sequencing project: providing services to taxonomists for standard genome sequencing and annotation.</title>
        <authorList>
            <consortium name="The Broad Institute Genomics Platform"/>
            <consortium name="The Broad Institute Genome Sequencing Center for Infectious Disease"/>
            <person name="Wu L."/>
            <person name="Ma J."/>
        </authorList>
    </citation>
    <scope>NUCLEOTIDE SEQUENCE [LARGE SCALE GENOMIC DNA]</scope>
    <source>
        <strain evidence="2 3">CGMCC 1.12543</strain>
    </source>
</reference>
<feature type="region of interest" description="Disordered" evidence="1">
    <location>
        <begin position="25"/>
        <end position="55"/>
    </location>
</feature>
<name>A0ABD5RQA5_9EURY</name>
<sequence length="304" mass="30950">MSPQRRDFLKLGSVAAATAVAGCTGIMGGDENDTDETETAGGGGNVSTEGRNQSLDEFETTEVGKDVSVDGTSIAVSEPAVRASLLYQTEDAKDLAFSTGSHYLLAHVDAGEGGPAADAFKLVTGSLGNYPATDPTNGNPMAEYGQKYDPENDATSGWVGFTIPGGVTLSSAAIVVDGSRSGWRLADETVAALAEPVPALSLDDVDAPESVAPGEPFEVTATFVNDTGTDGTLRGLVEQSVAEPAVESFSLDVAAGESAEYTTELTAPDDNGEMTFTVRTTGGKQATTVTVGSGPSNSTSTTTN</sequence>
<proteinExistence type="predicted"/>
<comment type="caution">
    <text evidence="2">The sequence shown here is derived from an EMBL/GenBank/DDBJ whole genome shotgun (WGS) entry which is preliminary data.</text>
</comment>
<dbReference type="Gene3D" id="2.60.40.10">
    <property type="entry name" value="Immunoglobulins"/>
    <property type="match status" value="1"/>
</dbReference>
<protein>
    <submittedName>
        <fullName evidence="2">Twin-arginine translocation signal domain-containing protein</fullName>
    </submittedName>
</protein>
<organism evidence="2 3">
    <name type="scientific">Halomarina salina</name>
    <dbReference type="NCBI Taxonomy" id="1872699"/>
    <lineage>
        <taxon>Archaea</taxon>
        <taxon>Methanobacteriati</taxon>
        <taxon>Methanobacteriota</taxon>
        <taxon>Stenosarchaea group</taxon>
        <taxon>Halobacteria</taxon>
        <taxon>Halobacteriales</taxon>
        <taxon>Natronomonadaceae</taxon>
        <taxon>Halomarina</taxon>
    </lineage>
</organism>
<evidence type="ECO:0000313" key="3">
    <source>
        <dbReference type="Proteomes" id="UP001596099"/>
    </source>
</evidence>
<dbReference type="InterPro" id="IPR013783">
    <property type="entry name" value="Ig-like_fold"/>
</dbReference>
<feature type="compositionally biased region" description="Low complexity" evidence="1">
    <location>
        <begin position="287"/>
        <end position="304"/>
    </location>
</feature>
<evidence type="ECO:0000256" key="1">
    <source>
        <dbReference type="SAM" id="MobiDB-lite"/>
    </source>
</evidence>
<dbReference type="EMBL" id="JBHSQH010000001">
    <property type="protein sequence ID" value="MFC5972538.1"/>
    <property type="molecule type" value="Genomic_DNA"/>
</dbReference>
<dbReference type="PROSITE" id="PS51257">
    <property type="entry name" value="PROKAR_LIPOPROTEIN"/>
    <property type="match status" value="1"/>
</dbReference>
<dbReference type="Proteomes" id="UP001596099">
    <property type="component" value="Unassembled WGS sequence"/>
</dbReference>
<dbReference type="InterPro" id="IPR006311">
    <property type="entry name" value="TAT_signal"/>
</dbReference>
<dbReference type="RefSeq" id="WP_247415990.1">
    <property type="nucleotide sequence ID" value="NZ_JALLGW010000001.1"/>
</dbReference>
<accession>A0ABD5RQA5</accession>
<feature type="region of interest" description="Disordered" evidence="1">
    <location>
        <begin position="283"/>
        <end position="304"/>
    </location>
</feature>
<keyword evidence="3" id="KW-1185">Reference proteome</keyword>
<feature type="compositionally biased region" description="Polar residues" evidence="1">
    <location>
        <begin position="46"/>
        <end position="55"/>
    </location>
</feature>
<dbReference type="PROSITE" id="PS51318">
    <property type="entry name" value="TAT"/>
    <property type="match status" value="1"/>
</dbReference>
<dbReference type="AlphaFoldDB" id="A0ABD5RQA5"/>